<gene>
    <name evidence="1" type="ORF">CFP56_015171</name>
</gene>
<protein>
    <submittedName>
        <fullName evidence="1">Uncharacterized protein</fullName>
    </submittedName>
</protein>
<dbReference type="EMBL" id="PKMF04000238">
    <property type="protein sequence ID" value="KAK7841582.1"/>
    <property type="molecule type" value="Genomic_DNA"/>
</dbReference>
<name>A0AAW0KR04_QUESU</name>
<reference evidence="1 2" key="1">
    <citation type="journal article" date="2018" name="Sci. Data">
        <title>The draft genome sequence of cork oak.</title>
        <authorList>
            <person name="Ramos A.M."/>
            <person name="Usie A."/>
            <person name="Barbosa P."/>
            <person name="Barros P.M."/>
            <person name="Capote T."/>
            <person name="Chaves I."/>
            <person name="Simoes F."/>
            <person name="Abreu I."/>
            <person name="Carrasquinho I."/>
            <person name="Faro C."/>
            <person name="Guimaraes J.B."/>
            <person name="Mendonca D."/>
            <person name="Nobrega F."/>
            <person name="Rodrigues L."/>
            <person name="Saibo N.J.M."/>
            <person name="Varela M.C."/>
            <person name="Egas C."/>
            <person name="Matos J."/>
            <person name="Miguel C.M."/>
            <person name="Oliveira M.M."/>
            <person name="Ricardo C.P."/>
            <person name="Goncalves S."/>
        </authorList>
    </citation>
    <scope>NUCLEOTIDE SEQUENCE [LARGE SCALE GENOMIC DNA]</scope>
    <source>
        <strain evidence="2">cv. HL8</strain>
    </source>
</reference>
<accession>A0AAW0KR04</accession>
<keyword evidence="2" id="KW-1185">Reference proteome</keyword>
<proteinExistence type="predicted"/>
<sequence>MEEGLLYVVIAMNKGVVGLTSVWNVGTRDKSYAPQATYLYIADEKCGDKVASYEPFPPAESPNKQ</sequence>
<dbReference type="AlphaFoldDB" id="A0AAW0KR04"/>
<organism evidence="1 2">
    <name type="scientific">Quercus suber</name>
    <name type="common">Cork oak</name>
    <dbReference type="NCBI Taxonomy" id="58331"/>
    <lineage>
        <taxon>Eukaryota</taxon>
        <taxon>Viridiplantae</taxon>
        <taxon>Streptophyta</taxon>
        <taxon>Embryophyta</taxon>
        <taxon>Tracheophyta</taxon>
        <taxon>Spermatophyta</taxon>
        <taxon>Magnoliopsida</taxon>
        <taxon>eudicotyledons</taxon>
        <taxon>Gunneridae</taxon>
        <taxon>Pentapetalae</taxon>
        <taxon>rosids</taxon>
        <taxon>fabids</taxon>
        <taxon>Fagales</taxon>
        <taxon>Fagaceae</taxon>
        <taxon>Quercus</taxon>
    </lineage>
</organism>
<dbReference type="Proteomes" id="UP000237347">
    <property type="component" value="Unassembled WGS sequence"/>
</dbReference>
<evidence type="ECO:0000313" key="1">
    <source>
        <dbReference type="EMBL" id="KAK7841582.1"/>
    </source>
</evidence>
<comment type="caution">
    <text evidence="1">The sequence shown here is derived from an EMBL/GenBank/DDBJ whole genome shotgun (WGS) entry which is preliminary data.</text>
</comment>
<evidence type="ECO:0000313" key="2">
    <source>
        <dbReference type="Proteomes" id="UP000237347"/>
    </source>
</evidence>